<dbReference type="EMBL" id="JAUHHV010000001">
    <property type="protein sequence ID" value="KAK1441116.1"/>
    <property type="molecule type" value="Genomic_DNA"/>
</dbReference>
<evidence type="ECO:0008006" key="3">
    <source>
        <dbReference type="Google" id="ProtNLM"/>
    </source>
</evidence>
<organism evidence="1 2">
    <name type="scientific">Tagetes erecta</name>
    <name type="common">African marigold</name>
    <dbReference type="NCBI Taxonomy" id="13708"/>
    <lineage>
        <taxon>Eukaryota</taxon>
        <taxon>Viridiplantae</taxon>
        <taxon>Streptophyta</taxon>
        <taxon>Embryophyta</taxon>
        <taxon>Tracheophyta</taxon>
        <taxon>Spermatophyta</taxon>
        <taxon>Magnoliopsida</taxon>
        <taxon>eudicotyledons</taxon>
        <taxon>Gunneridae</taxon>
        <taxon>Pentapetalae</taxon>
        <taxon>asterids</taxon>
        <taxon>campanulids</taxon>
        <taxon>Asterales</taxon>
        <taxon>Asteraceae</taxon>
        <taxon>Asteroideae</taxon>
        <taxon>Heliantheae alliance</taxon>
        <taxon>Tageteae</taxon>
        <taxon>Tagetes</taxon>
    </lineage>
</organism>
<proteinExistence type="predicted"/>
<evidence type="ECO:0000313" key="2">
    <source>
        <dbReference type="Proteomes" id="UP001229421"/>
    </source>
</evidence>
<accession>A0AAD8LLN1</accession>
<keyword evidence="2" id="KW-1185">Reference proteome</keyword>
<gene>
    <name evidence="1" type="ORF">QVD17_06954</name>
</gene>
<name>A0AAD8LLN1_TARER</name>
<comment type="caution">
    <text evidence="1">The sequence shown here is derived from an EMBL/GenBank/DDBJ whole genome shotgun (WGS) entry which is preliminary data.</text>
</comment>
<evidence type="ECO:0000313" key="1">
    <source>
        <dbReference type="EMBL" id="KAK1441116.1"/>
    </source>
</evidence>
<protein>
    <recommendedName>
        <fullName evidence="3">Reverse transcriptase domain-containing protein</fullName>
    </recommendedName>
</protein>
<dbReference type="AlphaFoldDB" id="A0AAD8LLN1"/>
<reference evidence="1" key="1">
    <citation type="journal article" date="2023" name="bioRxiv">
        <title>Improved chromosome-level genome assembly for marigold (Tagetes erecta).</title>
        <authorList>
            <person name="Jiang F."/>
            <person name="Yuan L."/>
            <person name="Wang S."/>
            <person name="Wang H."/>
            <person name="Xu D."/>
            <person name="Wang A."/>
            <person name="Fan W."/>
        </authorList>
    </citation>
    <scope>NUCLEOTIDE SEQUENCE</scope>
    <source>
        <strain evidence="1">WSJ</strain>
        <tissue evidence="1">Leaf</tissue>
    </source>
</reference>
<dbReference type="Proteomes" id="UP001229421">
    <property type="component" value="Unassembled WGS sequence"/>
</dbReference>
<sequence>MVNICFEDDLFLFVRGEVQSCNILMKGLEELKNGLGLTPSVAKSTVFFCQVPRLVKQAILAIIPFEEGRLQLLVSVISLMYVYWASVLVMPSSTVKDLERKMKGPLNRFIMPRDIYNAGFSLNAKVADLIWKTIRVFTDMVHVDGKWEEIVQFLISRGEWKSISSIADRLVLGAAAYYVWQERNARLFANEKRTPIHISNIILKNVRMRLLYSNEGLYKK</sequence>